<feature type="domain" description="ABC transmembrane type-1" evidence="11">
    <location>
        <begin position="772"/>
        <end position="1048"/>
    </location>
</feature>
<feature type="transmembrane region" description="Helical" evidence="9">
    <location>
        <begin position="257"/>
        <end position="277"/>
    </location>
</feature>
<evidence type="ECO:0000256" key="1">
    <source>
        <dbReference type="ARBA" id="ARBA00004141"/>
    </source>
</evidence>
<accession>B6QVT3</accession>
<dbReference type="Pfam" id="PF00664">
    <property type="entry name" value="ABC_membrane"/>
    <property type="match status" value="2"/>
</dbReference>
<evidence type="ECO:0000313" key="13">
    <source>
        <dbReference type="Proteomes" id="UP000001294"/>
    </source>
</evidence>
<dbReference type="GO" id="GO:0016020">
    <property type="term" value="C:membrane"/>
    <property type="evidence" value="ECO:0007669"/>
    <property type="project" value="UniProtKB-SubCell"/>
</dbReference>
<dbReference type="GO" id="GO:0005524">
    <property type="term" value="F:ATP binding"/>
    <property type="evidence" value="ECO:0007669"/>
    <property type="project" value="UniProtKB-KW"/>
</dbReference>
<dbReference type="HOGENOM" id="CLU_000604_27_1_1"/>
<dbReference type="CDD" id="cd18606">
    <property type="entry name" value="ABC_6TM_YOR1_D2_like"/>
    <property type="match status" value="1"/>
</dbReference>
<gene>
    <name evidence="12" type="ORF">PMAA_014070</name>
</gene>
<evidence type="ECO:0000256" key="5">
    <source>
        <dbReference type="ARBA" id="ARBA00022840"/>
    </source>
</evidence>
<feature type="domain" description="ABC transporter" evidence="10">
    <location>
        <begin position="477"/>
        <end position="706"/>
    </location>
</feature>
<dbReference type="CDD" id="cd03250">
    <property type="entry name" value="ABCC_MRP_domain1"/>
    <property type="match status" value="1"/>
</dbReference>
<evidence type="ECO:0000256" key="6">
    <source>
        <dbReference type="ARBA" id="ARBA00022989"/>
    </source>
</evidence>
<dbReference type="SUPFAM" id="SSF52540">
    <property type="entry name" value="P-loop containing nucleoside triphosphate hydrolases"/>
    <property type="match status" value="2"/>
</dbReference>
<dbReference type="SUPFAM" id="SSF90123">
    <property type="entry name" value="ABC transporter transmembrane region"/>
    <property type="match status" value="2"/>
</dbReference>
<dbReference type="InterPro" id="IPR011527">
    <property type="entry name" value="ABC1_TM_dom"/>
</dbReference>
<dbReference type="FunFam" id="3.40.50.300:FF:000565">
    <property type="entry name" value="ABC bile acid transporter"/>
    <property type="match status" value="1"/>
</dbReference>
<evidence type="ECO:0000256" key="3">
    <source>
        <dbReference type="ARBA" id="ARBA00022692"/>
    </source>
</evidence>
<dbReference type="InterPro" id="IPR050173">
    <property type="entry name" value="ABC_transporter_C-like"/>
</dbReference>
<evidence type="ECO:0000256" key="8">
    <source>
        <dbReference type="SAM" id="MobiDB-lite"/>
    </source>
</evidence>
<feature type="transmembrane region" description="Helical" evidence="9">
    <location>
        <begin position="283"/>
        <end position="301"/>
    </location>
</feature>
<dbReference type="InterPro" id="IPR003439">
    <property type="entry name" value="ABC_transporter-like_ATP-bd"/>
</dbReference>
<dbReference type="VEuPathDB" id="FungiDB:PMAA_014070"/>
<evidence type="ECO:0000259" key="10">
    <source>
        <dbReference type="PROSITE" id="PS50893"/>
    </source>
</evidence>
<dbReference type="PROSITE" id="PS50893">
    <property type="entry name" value="ABC_TRANSPORTER_2"/>
    <property type="match status" value="2"/>
</dbReference>
<dbReference type="InterPro" id="IPR003593">
    <property type="entry name" value="AAA+_ATPase"/>
</dbReference>
<dbReference type="InterPro" id="IPR027417">
    <property type="entry name" value="P-loop_NTPase"/>
</dbReference>
<dbReference type="Proteomes" id="UP000001294">
    <property type="component" value="Unassembled WGS sequence"/>
</dbReference>
<dbReference type="PANTHER" id="PTHR24223">
    <property type="entry name" value="ATP-BINDING CASSETTE SUB-FAMILY C"/>
    <property type="match status" value="1"/>
</dbReference>
<feature type="transmembrane region" description="Helical" evidence="9">
    <location>
        <begin position="768"/>
        <end position="788"/>
    </location>
</feature>
<keyword evidence="2" id="KW-0813">Transport</keyword>
<dbReference type="EMBL" id="DS995906">
    <property type="protein sequence ID" value="EEA19146.1"/>
    <property type="molecule type" value="Genomic_DNA"/>
</dbReference>
<dbReference type="GO" id="GO:0140359">
    <property type="term" value="F:ABC-type transporter activity"/>
    <property type="evidence" value="ECO:0007669"/>
    <property type="project" value="InterPro"/>
</dbReference>
<dbReference type="CDD" id="cd03244">
    <property type="entry name" value="ABCC_MRP_domain2"/>
    <property type="match status" value="1"/>
</dbReference>
<proteinExistence type="predicted"/>
<dbReference type="Pfam" id="PF00005">
    <property type="entry name" value="ABC_tran"/>
    <property type="match status" value="2"/>
</dbReference>
<keyword evidence="4" id="KW-0547">Nucleotide-binding</keyword>
<feature type="compositionally biased region" description="Basic and acidic residues" evidence="8">
    <location>
        <begin position="482"/>
        <end position="497"/>
    </location>
</feature>
<feature type="transmembrane region" description="Helical" evidence="9">
    <location>
        <begin position="882"/>
        <end position="899"/>
    </location>
</feature>
<dbReference type="PROSITE" id="PS50929">
    <property type="entry name" value="ABC_TM1F"/>
    <property type="match status" value="2"/>
</dbReference>
<evidence type="ECO:0000256" key="9">
    <source>
        <dbReference type="SAM" id="Phobius"/>
    </source>
</evidence>
<dbReference type="PROSITE" id="PS00211">
    <property type="entry name" value="ABC_TRANSPORTER_1"/>
    <property type="match status" value="2"/>
</dbReference>
<reference evidence="13" key="1">
    <citation type="journal article" date="2015" name="Genome Announc.">
        <title>Genome sequence of the AIDS-associated pathogen Penicillium marneffei (ATCC18224) and its near taxonomic relative Talaromyces stipitatus (ATCC10500).</title>
        <authorList>
            <person name="Nierman W.C."/>
            <person name="Fedorova-Abrams N.D."/>
            <person name="Andrianopoulos A."/>
        </authorList>
    </citation>
    <scope>NUCLEOTIDE SEQUENCE [LARGE SCALE GENOMIC DNA]</scope>
    <source>
        <strain evidence="13">ATCC 18224 / CBS 334.59 / QM 7333</strain>
    </source>
</reference>
<dbReference type="Gene3D" id="3.40.50.300">
    <property type="entry name" value="P-loop containing nucleotide triphosphate hydrolases"/>
    <property type="match status" value="2"/>
</dbReference>
<dbReference type="FunFam" id="1.20.1560.10:FF:000010">
    <property type="entry name" value="Multidrug resistance-associated ABC transporter"/>
    <property type="match status" value="1"/>
</dbReference>
<feature type="region of interest" description="Disordered" evidence="8">
    <location>
        <begin position="467"/>
        <end position="499"/>
    </location>
</feature>
<dbReference type="SMART" id="SM00382">
    <property type="entry name" value="AAA"/>
    <property type="match status" value="2"/>
</dbReference>
<evidence type="ECO:0000313" key="12">
    <source>
        <dbReference type="EMBL" id="EEA19146.1"/>
    </source>
</evidence>
<dbReference type="InterPro" id="IPR036640">
    <property type="entry name" value="ABC1_TM_sf"/>
</dbReference>
<keyword evidence="13" id="KW-1185">Reference proteome</keyword>
<name>B6QVT3_TALMQ</name>
<feature type="domain" description="ABC transporter" evidence="10">
    <location>
        <begin position="1083"/>
        <end position="1334"/>
    </location>
</feature>
<dbReference type="PANTHER" id="PTHR24223:SF464">
    <property type="entry name" value="ABC-TYPE TRANSPORTER CICA"/>
    <property type="match status" value="1"/>
</dbReference>
<feature type="transmembrane region" description="Helical" evidence="9">
    <location>
        <begin position="151"/>
        <end position="171"/>
    </location>
</feature>
<keyword evidence="5" id="KW-0067">ATP-binding</keyword>
<dbReference type="PhylomeDB" id="B6QVT3"/>
<feature type="compositionally biased region" description="Polar residues" evidence="8">
    <location>
        <begin position="728"/>
        <end position="737"/>
    </location>
</feature>
<keyword evidence="7 9" id="KW-0472">Membrane</keyword>
<dbReference type="CDD" id="cd18597">
    <property type="entry name" value="ABC_6TM_YOR1_D1_like"/>
    <property type="match status" value="1"/>
</dbReference>
<evidence type="ECO:0000256" key="2">
    <source>
        <dbReference type="ARBA" id="ARBA00022448"/>
    </source>
</evidence>
<protein>
    <submittedName>
        <fullName evidence="12">Oligomycin resistance ATP-dependent permease yor1, putative</fullName>
    </submittedName>
</protein>
<feature type="transmembrane region" description="Helical" evidence="9">
    <location>
        <begin position="808"/>
        <end position="832"/>
    </location>
</feature>
<evidence type="ECO:0000259" key="11">
    <source>
        <dbReference type="PROSITE" id="PS50929"/>
    </source>
</evidence>
<evidence type="ECO:0000256" key="7">
    <source>
        <dbReference type="ARBA" id="ARBA00023136"/>
    </source>
</evidence>
<feature type="transmembrane region" description="Helical" evidence="9">
    <location>
        <begin position="905"/>
        <end position="925"/>
    </location>
</feature>
<organism evidence="12 13">
    <name type="scientific">Talaromyces marneffei (strain ATCC 18224 / CBS 334.59 / QM 7333)</name>
    <name type="common">Penicillium marneffei</name>
    <dbReference type="NCBI Taxonomy" id="441960"/>
    <lineage>
        <taxon>Eukaryota</taxon>
        <taxon>Fungi</taxon>
        <taxon>Dikarya</taxon>
        <taxon>Ascomycota</taxon>
        <taxon>Pezizomycotina</taxon>
        <taxon>Eurotiomycetes</taxon>
        <taxon>Eurotiomycetidae</taxon>
        <taxon>Eurotiales</taxon>
        <taxon>Trichocomaceae</taxon>
        <taxon>Talaromyces</taxon>
        <taxon>Talaromyces sect. Talaromyces</taxon>
    </lineage>
</organism>
<feature type="transmembrane region" description="Helical" evidence="9">
    <location>
        <begin position="365"/>
        <end position="385"/>
    </location>
</feature>
<dbReference type="GO" id="GO:0016887">
    <property type="term" value="F:ATP hydrolysis activity"/>
    <property type="evidence" value="ECO:0007669"/>
    <property type="project" value="InterPro"/>
</dbReference>
<dbReference type="FunFam" id="3.40.50.300:FF:000997">
    <property type="entry name" value="Multidrug resistance-associated protein 1"/>
    <property type="match status" value="1"/>
</dbReference>
<dbReference type="InterPro" id="IPR017871">
    <property type="entry name" value="ABC_transporter-like_CS"/>
</dbReference>
<dbReference type="Gene3D" id="1.20.1560.10">
    <property type="entry name" value="ABC transporter type 1, transmembrane domain"/>
    <property type="match status" value="2"/>
</dbReference>
<comment type="subcellular location">
    <subcellularLocation>
        <location evidence="1">Membrane</location>
        <topology evidence="1">Multi-pass membrane protein</topology>
    </subcellularLocation>
</comment>
<feature type="transmembrane region" description="Helical" evidence="9">
    <location>
        <begin position="116"/>
        <end position="136"/>
    </location>
</feature>
<sequence length="1348" mass="150674">MDTKKENIWRGRFNPLRWGKPPPIPGEREVTKEYKAGIWNQLTFGWMGDHMSTGYRRPLEYNDIWLLHPDRTVEPLAIKLQTSFQERVSQNQKNPLLWAIYDTFRYDILLSAINRMLADLFVVFAPFTLRYLLIFVQDSYDARMDVSSSPFIGKGIGLVVGIIVMQVLQSLTNCHFQYRSMLVGGQTRSVLISAIFTKSMKLSNRAKIQGTTVTLKKPSINGKKKQAETFQQDAWTDGRIVNLMSNDTQRIFQASKVFHYVWSSPISIILAIILLVINLTYSALPGIAILVIGLVGVTYVVRTLSRRRDIINGITDQRISLTQEILQSIRFVKYFAWEKSFQSRLTDIRAKEIHSIQILLTIRSALGAVAMAIPIFANMLAYITYSLTDHNLNAAVVFSSLALFNCLRTPLNWLPVAIGQAVDAWTSIQRIEAFLLAEEIQEQADLDREAPAAIQLNDASFTWEKPIETKTVDDDDDDDEDTNKHGEKSESPHDERQPFQLKSITMTAGRGELVAIVGAVGSGKTSLLSAIVGEMRKTSGQIILGGSKAYCPQHAWIQNTTIRDNIIFGKPFDPEWYQRVVEACALVADFKILPAGDMTEIGERGINLSGGQKQRINLARAIYFQSDIILMDDPLSAVDAHVGRHILENAICGLLKGKSRILATHQLHVLSRCDRVIWLENGQVITEGPYTELLERHEGFRTLVSQVSGGDQDNSQDENENHEDQPENESSGTATNDSSLKLVTAETKAVKSVPWSVYVTYARASGSVFNIIGIFVLLVTFRGANIMTSLWLSYWSEDQFSLSRNQYIGIYAALAVLQGLLLFSFSAATSIFGTRASKKLLEIATWKVLRTPVSFFDTTPLGRITRRFTKDIDWMDNNLTDALRMYLVVFSMIISTFVLTIAYFYFFAIAIIPLACALLIWTAYYRASARELKRYESLLDSSMYARFTEALTGVPCVRAYELQGQFTTRLISAIEDMGSAQFLTFGNERWLSVRLDAIGNTLVLVTGILVLIDRYNISPSISGLILSYSLSLVQLIQLTVRQFSDVEAAMNGSERIIEYTSLPSEAQLDLNKTPPKWPENGQIQFENVGMRYRPGLPLALSNFNLNITGGERIGIVGRTGAGKSSILSTLFRMVELSSGKISIDGVDISTIGLHELRSKLAIIPQDPTLFKGTVRSNLDPFGDHSDLVLWNALRQSCLIPLDPSSSDSDLDKADTSLPRSLNRVTLDSPVADEGQNFSLGQRQLLALSRALVRDSKIIVIDEGTSSVDQDTDKQVQRTIQHGFKGKTILSVAHRLHTVLNYDRICVMEKGEIVELGTPKALWQAGGIFSRMCQRSGIGNKDFEAKLYS</sequence>
<evidence type="ECO:0000256" key="4">
    <source>
        <dbReference type="ARBA" id="ARBA00022741"/>
    </source>
</evidence>
<feature type="domain" description="ABC transmembrane type-1" evidence="11">
    <location>
        <begin position="116"/>
        <end position="423"/>
    </location>
</feature>
<keyword evidence="3 9" id="KW-0812">Transmembrane</keyword>
<keyword evidence="6 9" id="KW-1133">Transmembrane helix</keyword>
<feature type="region of interest" description="Disordered" evidence="8">
    <location>
        <begin position="706"/>
        <end position="737"/>
    </location>
</feature>